<evidence type="ECO:0000259" key="2">
    <source>
        <dbReference type="Pfam" id="PF13670"/>
    </source>
</evidence>
<evidence type="ECO:0000313" key="3">
    <source>
        <dbReference type="EMBL" id="RID93540.1"/>
    </source>
</evidence>
<dbReference type="InterPro" id="IPR025711">
    <property type="entry name" value="PepSY"/>
</dbReference>
<dbReference type="RefSeq" id="WP_119132957.1">
    <property type="nucleotide sequence ID" value="NZ_QXXQ01000001.1"/>
</dbReference>
<evidence type="ECO:0000256" key="1">
    <source>
        <dbReference type="SAM" id="SignalP"/>
    </source>
</evidence>
<accession>A0A398BZY0</accession>
<name>A0A398BZY0_9RHOB</name>
<dbReference type="AlphaFoldDB" id="A0A398BZY0"/>
<comment type="caution">
    <text evidence="3">The sequence shown here is derived from an EMBL/GenBank/DDBJ whole genome shotgun (WGS) entry which is preliminary data.</text>
</comment>
<evidence type="ECO:0000313" key="4">
    <source>
        <dbReference type="Proteomes" id="UP000266649"/>
    </source>
</evidence>
<keyword evidence="1" id="KW-0732">Signal</keyword>
<dbReference type="Pfam" id="PF13670">
    <property type="entry name" value="PepSY_2"/>
    <property type="match status" value="1"/>
</dbReference>
<dbReference type="Proteomes" id="UP000266649">
    <property type="component" value="Unassembled WGS sequence"/>
</dbReference>
<feature type="signal peptide" evidence="1">
    <location>
        <begin position="1"/>
        <end position="20"/>
    </location>
</feature>
<sequence>MKSLSLLAAAFLAVAAPAFASGDKIDDATRDKATAAMTAQGYEVRKVDMEDGMIEVYAVKDGKTFELYLDADMNIVKSNNE</sequence>
<gene>
    <name evidence="3" type="ORF">D2N39_01045</name>
</gene>
<keyword evidence="4" id="KW-1185">Reference proteome</keyword>
<proteinExistence type="predicted"/>
<feature type="chain" id="PRO_5017302975" evidence="1">
    <location>
        <begin position="21"/>
        <end position="81"/>
    </location>
</feature>
<feature type="domain" description="PepSY" evidence="2">
    <location>
        <begin position="6"/>
        <end position="77"/>
    </location>
</feature>
<protein>
    <submittedName>
        <fullName evidence="3">PepSY domain-containing protein</fullName>
    </submittedName>
</protein>
<dbReference type="EMBL" id="QXXQ01000001">
    <property type="protein sequence ID" value="RID93540.1"/>
    <property type="molecule type" value="Genomic_DNA"/>
</dbReference>
<organism evidence="3 4">
    <name type="scientific">Gemmobacter lutimaris</name>
    <dbReference type="NCBI Taxonomy" id="2306023"/>
    <lineage>
        <taxon>Bacteria</taxon>
        <taxon>Pseudomonadati</taxon>
        <taxon>Pseudomonadota</taxon>
        <taxon>Alphaproteobacteria</taxon>
        <taxon>Rhodobacterales</taxon>
        <taxon>Paracoccaceae</taxon>
        <taxon>Gemmobacter</taxon>
    </lineage>
</organism>
<dbReference type="OrthoDB" id="7850927at2"/>
<reference evidence="3 4" key="1">
    <citation type="submission" date="2018-09" db="EMBL/GenBank/DDBJ databases">
        <title>Gemmobacter lutimaris sp. nov., a marine bacterium isolated from tidal flat.</title>
        <authorList>
            <person name="Lee D.W."/>
            <person name="Yoo Y."/>
            <person name="Kim J.-J."/>
            <person name="Kim B.S."/>
        </authorList>
    </citation>
    <scope>NUCLEOTIDE SEQUENCE [LARGE SCALE GENOMIC DNA]</scope>
    <source>
        <strain evidence="3 4">YJ-T1-11</strain>
    </source>
</reference>